<protein>
    <submittedName>
        <fullName evidence="4">PGDH dehydrogenase</fullName>
    </submittedName>
</protein>
<dbReference type="PRINTS" id="PR00081">
    <property type="entry name" value="GDHRDH"/>
</dbReference>
<keyword evidence="2" id="KW-0560">Oxidoreductase</keyword>
<evidence type="ECO:0000313" key="4">
    <source>
        <dbReference type="EMBL" id="MBN3276873.1"/>
    </source>
</evidence>
<dbReference type="InterPro" id="IPR002347">
    <property type="entry name" value="SDR_fam"/>
</dbReference>
<dbReference type="PANTHER" id="PTHR44229">
    <property type="entry name" value="15-HYDROXYPROSTAGLANDIN DEHYDROGENASE [NAD(+)]"/>
    <property type="match status" value="1"/>
</dbReference>
<keyword evidence="5" id="KW-1185">Reference proteome</keyword>
<dbReference type="PRINTS" id="PR00080">
    <property type="entry name" value="SDRFAMILY"/>
</dbReference>
<comment type="caution">
    <text evidence="4">The sequence shown here is derived from an EMBL/GenBank/DDBJ whole genome shotgun (WGS) entry which is preliminary data.</text>
</comment>
<feature type="non-terminal residue" evidence="4">
    <location>
        <position position="476"/>
    </location>
</feature>
<evidence type="ECO:0000256" key="1">
    <source>
        <dbReference type="ARBA" id="ARBA00006484"/>
    </source>
</evidence>
<gene>
    <name evidence="4" type="primary">Hpgd_1</name>
    <name evidence="4" type="ORF">GTO93_0005540</name>
</gene>
<proteinExistence type="inferred from homology"/>
<dbReference type="Proteomes" id="UP001166093">
    <property type="component" value="Unassembled WGS sequence"/>
</dbReference>
<sequence>MALSGKVAIVTGGSQGLGKAFTEILLKHGANVSLLDINVPTGNKLKAALDKEYGSDRTCFISCDVTSETQLQEAFNKTLEVFGRLDIVCNNAGIGNENNWERTVDINLNGVIRGSYLALQHMKKQNKGQGGVIVNIGSMAGLGPFLSAPVYTATKHAVVGFSRALADASQVSDYGVRINVLCPSFAKTDILETFNTEDLMGQFSNLRPTTQKLLEQMGVLDASHHEDFIFSGFTGDGTSHHENFIFSGFAGDGSSYHESLRRGRPLCYYLDSLFINPTPSSPMTGFPPSPSCSNLAADLRELPGLRAPRVEQTWRSQRMGKLCKQAQWLLLTDPQTGCGRSPCTSETLQRAKRAPERGPGVIFKIIQNFFGRIRIRELKSLGSSLGGVIPSVRSVFANRNNAGIFAYPGELISEVISHGLHSGGEIIWSTGAQRQHCLICLQIKAIKLNGRRCFMLVKRQSAVGRYERFRSGEQAV</sequence>
<dbReference type="Gene3D" id="3.40.50.720">
    <property type="entry name" value="NAD(P)-binding Rossmann-like Domain"/>
    <property type="match status" value="1"/>
</dbReference>
<feature type="non-terminal residue" evidence="4">
    <location>
        <position position="1"/>
    </location>
</feature>
<dbReference type="InterPro" id="IPR036291">
    <property type="entry name" value="NAD(P)-bd_dom_sf"/>
</dbReference>
<organism evidence="4 5">
    <name type="scientific">Polyodon spathula</name>
    <name type="common">North American paddlefish</name>
    <name type="synonym">Squalus spathula</name>
    <dbReference type="NCBI Taxonomy" id="7913"/>
    <lineage>
        <taxon>Eukaryota</taxon>
        <taxon>Metazoa</taxon>
        <taxon>Chordata</taxon>
        <taxon>Craniata</taxon>
        <taxon>Vertebrata</taxon>
        <taxon>Euteleostomi</taxon>
        <taxon>Actinopterygii</taxon>
        <taxon>Chondrostei</taxon>
        <taxon>Acipenseriformes</taxon>
        <taxon>Polyodontidae</taxon>
        <taxon>Polyodon</taxon>
    </lineage>
</organism>
<accession>A0ABS2XRQ2</accession>
<name>A0ABS2XRQ2_POLSP</name>
<evidence type="ECO:0000313" key="5">
    <source>
        <dbReference type="Proteomes" id="UP001166093"/>
    </source>
</evidence>
<dbReference type="SUPFAM" id="SSF51735">
    <property type="entry name" value="NAD(P)-binding Rossmann-fold domains"/>
    <property type="match status" value="1"/>
</dbReference>
<reference evidence="4" key="1">
    <citation type="journal article" date="2021" name="Cell">
        <title>Tracing the genetic footprints of vertebrate landing in non-teleost ray-finned fishes.</title>
        <authorList>
            <person name="Bi X."/>
            <person name="Wang K."/>
            <person name="Yang L."/>
            <person name="Pan H."/>
            <person name="Jiang H."/>
            <person name="Wei Q."/>
            <person name="Fang M."/>
            <person name="Yu H."/>
            <person name="Zhu C."/>
            <person name="Cai Y."/>
            <person name="He Y."/>
            <person name="Gan X."/>
            <person name="Zeng H."/>
            <person name="Yu D."/>
            <person name="Zhu Y."/>
            <person name="Jiang H."/>
            <person name="Qiu Q."/>
            <person name="Yang H."/>
            <person name="Zhang Y.E."/>
            <person name="Wang W."/>
            <person name="Zhu M."/>
            <person name="He S."/>
            <person name="Zhang G."/>
        </authorList>
    </citation>
    <scope>NUCLEOTIDE SEQUENCE</scope>
    <source>
        <strain evidence="4">Pddl_001</strain>
    </source>
</reference>
<evidence type="ECO:0000256" key="3">
    <source>
        <dbReference type="RuleBase" id="RU000363"/>
    </source>
</evidence>
<dbReference type="EMBL" id="JAAWVQ010063423">
    <property type="protein sequence ID" value="MBN3276873.1"/>
    <property type="molecule type" value="Genomic_DNA"/>
</dbReference>
<dbReference type="InterPro" id="IPR020904">
    <property type="entry name" value="Sc_DH/Rdtase_CS"/>
</dbReference>
<dbReference type="CDD" id="cd05323">
    <property type="entry name" value="ADH_SDR_c_like"/>
    <property type="match status" value="1"/>
</dbReference>
<dbReference type="Pfam" id="PF00106">
    <property type="entry name" value="adh_short"/>
    <property type="match status" value="1"/>
</dbReference>
<dbReference type="PANTHER" id="PTHR44229:SF5">
    <property type="entry name" value="15-HYDROXYPROSTAGLANDIN DEHYDROGENASE [NAD(+)]"/>
    <property type="match status" value="1"/>
</dbReference>
<comment type="similarity">
    <text evidence="1 3">Belongs to the short-chain dehydrogenases/reductases (SDR) family.</text>
</comment>
<dbReference type="PROSITE" id="PS00061">
    <property type="entry name" value="ADH_SHORT"/>
    <property type="match status" value="1"/>
</dbReference>
<evidence type="ECO:0000256" key="2">
    <source>
        <dbReference type="ARBA" id="ARBA00023002"/>
    </source>
</evidence>